<evidence type="ECO:0000313" key="3">
    <source>
        <dbReference type="Proteomes" id="UP000242814"/>
    </source>
</evidence>
<dbReference type="AlphaFoldDB" id="A0A1D2J2M8"/>
<sequence length="71" mass="8150">MPHRVINSYTSSTTPSQNGKSVKIHNVSYNPQVAPKTVQSSKQSGNVVVHNHRSRTYDEKRRSDWEAARWK</sequence>
<dbReference type="Proteomes" id="UP000242814">
    <property type="component" value="Unassembled WGS sequence"/>
</dbReference>
<proteinExistence type="predicted"/>
<feature type="compositionally biased region" description="Polar residues" evidence="1">
    <location>
        <begin position="7"/>
        <end position="20"/>
    </location>
</feature>
<feature type="region of interest" description="Disordered" evidence="1">
    <location>
        <begin position="34"/>
        <end position="71"/>
    </location>
</feature>
<organism evidence="2 3">
    <name type="scientific">Paracoccidioides brasiliensis</name>
    <dbReference type="NCBI Taxonomy" id="121759"/>
    <lineage>
        <taxon>Eukaryota</taxon>
        <taxon>Fungi</taxon>
        <taxon>Dikarya</taxon>
        <taxon>Ascomycota</taxon>
        <taxon>Pezizomycotina</taxon>
        <taxon>Eurotiomycetes</taxon>
        <taxon>Eurotiomycetidae</taxon>
        <taxon>Onygenales</taxon>
        <taxon>Ajellomycetaceae</taxon>
        <taxon>Paracoccidioides</taxon>
    </lineage>
</organism>
<accession>A0A1D2J2M8</accession>
<reference evidence="2 3" key="1">
    <citation type="submission" date="2016-06" db="EMBL/GenBank/DDBJ databases">
        <authorList>
            <person name="Kjaerup R.B."/>
            <person name="Dalgaard T.S."/>
            <person name="Juul-Madsen H.R."/>
        </authorList>
    </citation>
    <scope>NUCLEOTIDE SEQUENCE [LARGE SCALE GENOMIC DNA]</scope>
    <source>
        <strain evidence="2 3">Pb300</strain>
    </source>
</reference>
<dbReference type="OrthoDB" id="4186939at2759"/>
<evidence type="ECO:0000256" key="1">
    <source>
        <dbReference type="SAM" id="MobiDB-lite"/>
    </source>
</evidence>
<protein>
    <submittedName>
        <fullName evidence="2">Uncharacterized protein</fullName>
    </submittedName>
</protein>
<feature type="compositionally biased region" description="Basic and acidic residues" evidence="1">
    <location>
        <begin position="55"/>
        <end position="71"/>
    </location>
</feature>
<evidence type="ECO:0000313" key="2">
    <source>
        <dbReference type="EMBL" id="ODH12549.1"/>
    </source>
</evidence>
<feature type="region of interest" description="Disordered" evidence="1">
    <location>
        <begin position="1"/>
        <end position="21"/>
    </location>
</feature>
<dbReference type="VEuPathDB" id="FungiDB:PABG_07655"/>
<name>A0A1D2J2M8_PARBR</name>
<dbReference type="EMBL" id="LZYO01001100">
    <property type="protein sequence ID" value="ODH12549.1"/>
    <property type="molecule type" value="Genomic_DNA"/>
</dbReference>
<gene>
    <name evidence="2" type="ORF">ACO22_08155</name>
</gene>
<feature type="compositionally biased region" description="Polar residues" evidence="1">
    <location>
        <begin position="34"/>
        <end position="46"/>
    </location>
</feature>
<comment type="caution">
    <text evidence="2">The sequence shown here is derived from an EMBL/GenBank/DDBJ whole genome shotgun (WGS) entry which is preliminary data.</text>
</comment>